<sequence>MTLPVYNSSDHFPNAKNVIPYTSQQKNFSRINHNNHSKSDLILMWTGAVNYNCHSQVYSCFKKWKDIHKRRKVHKNEIKVNAGYRSLTNVLKSDLFDENKKQAIEHFLEKERLFLGNNSGDIDANCYLKYNTSDYLQENASTTNYSNANKHDFSRFTINDSIKSSFIHNSGNEKDLLYNKRVNIITNRIQFKLQRLCFQTWKRYNVLKNICKELHALHEKKTKKFVLISWRNMLKNKTKSKRNDSLNYKNPETTVKDRPSALEIERISESHIIENNFCQIDSSTLAENLPQEAKVYLENVSNELRQKYELIFLKRSFYSLRQMGIFQLKTSIHAISLHKSMSLKHVIKIWHKKTKIALLEKNRINNHPKKTIVKTLSIKNDIEPGRNQIQNILESMHSPLRTHLERNQLKQFINKWRLYSASNKYQKEVSNAIPNMNLYPSDTFVLDKLGRKSLINIKNLRNYKTYFPLDRLNMEKCLGIWKANLDFVNIRNELAHYYYKFFIFQRFLKKASELYLSRNLNRRANLYKLDVAKKVLKMLRVFAHNKKLLEKECDKVVKLKEKKHQRQILDYWTFVASSTKKSFIDSSSTANNINYQQYVQEYHPIPNIQEKKYQRYAGLGNAVESVLSTSDSFDSESDEQTTRNSYKLPKKVEIIDEILRTDNKVGEISENIETPYQRLITDEVLNSFRIKPVGHNTEYHSKKYLSSESYIKDDAEVLEPLYKYDFGKYEVEPRDQIATDFSIEQGEVGSFDRNLNLGISFNLASDTETDFGKTYESEADTNYGIRETSNTINNILQLEENQFNEDIEQNIYNFERNRGFDLGDQNMVDIINSYNFTSEIEGNDIKTNLRNSENNETTSLQQFQNRENEKSSKTNSNNDTFDPIYHKTITLENILDICARSKIELKSINLTEISERFKHLALDHKGSLKSQPGYNEILSLCDIYYMKKFSSSTIITILERYYDSVLAKSQFSSSLHILNSTENENLIAESKSGLTGQSQFNQVEENTSLIQTPKNKRFEEYILKSARKNLTPNNVKFNKDFSDHSKVNNTNISVGSGDSDDTGRNIFLTPMNQLRKNTRNLDFEPPGESQDVFYTPLPSGNEKRAIATPSAKKFNMGNKKPVELYSTPVTHFKKESSNFVARSLADGFTLFRKSAVKKPSKLRNSHKISFIDEENSFTNISSPYFERQTTKQVSNLVDEKLRVSENTILSKDKPTIIDNEKNVSTLKLDNLKYKNKEERRFMLLKSTNIYKRFLLKQSFNKIVEKAKEKKKKRISLARIGFDEVSKKYHLSTSKTMEYIQKIYIIKENDSYKNTTKNTANLPNNSFDMDNELSNCYIHASEEFYNHNLMSRIFHQFVKKYNVKTAVQDIRTVFADSWHTTNTKRHILRSWAHKILITKELRLKNTR</sequence>
<dbReference type="Proteomes" id="UP000245699">
    <property type="component" value="Unassembled WGS sequence"/>
</dbReference>
<evidence type="ECO:0000313" key="2">
    <source>
        <dbReference type="EMBL" id="PVU88810.1"/>
    </source>
</evidence>
<protein>
    <submittedName>
        <fullName evidence="2">Uncharacterized protein</fullName>
    </submittedName>
</protein>
<proteinExistence type="predicted"/>
<feature type="region of interest" description="Disordered" evidence="1">
    <location>
        <begin position="848"/>
        <end position="879"/>
    </location>
</feature>
<dbReference type="EMBL" id="MBFT01000595">
    <property type="protein sequence ID" value="PVU88810.1"/>
    <property type="molecule type" value="Genomic_DNA"/>
</dbReference>
<feature type="compositionally biased region" description="Polar residues" evidence="1">
    <location>
        <begin position="848"/>
        <end position="864"/>
    </location>
</feature>
<accession>A0A2T9Y8Z6</accession>
<evidence type="ECO:0000313" key="3">
    <source>
        <dbReference type="Proteomes" id="UP000245699"/>
    </source>
</evidence>
<keyword evidence="3" id="KW-1185">Reference proteome</keyword>
<reference evidence="2 3" key="1">
    <citation type="journal article" date="2018" name="MBio">
        <title>Comparative Genomics Reveals the Core Gene Toolbox for the Fungus-Insect Symbiosis.</title>
        <authorList>
            <person name="Wang Y."/>
            <person name="Stata M."/>
            <person name="Wang W."/>
            <person name="Stajich J.E."/>
            <person name="White M.M."/>
            <person name="Moncalvo J.M."/>
        </authorList>
    </citation>
    <scope>NUCLEOTIDE SEQUENCE [LARGE SCALE GENOMIC DNA]</scope>
    <source>
        <strain evidence="2 3">AUS-77-4</strain>
    </source>
</reference>
<name>A0A2T9Y8Z6_9FUNG</name>
<organism evidence="2 3">
    <name type="scientific">Furculomyces boomerangus</name>
    <dbReference type="NCBI Taxonomy" id="61424"/>
    <lineage>
        <taxon>Eukaryota</taxon>
        <taxon>Fungi</taxon>
        <taxon>Fungi incertae sedis</taxon>
        <taxon>Zoopagomycota</taxon>
        <taxon>Kickxellomycotina</taxon>
        <taxon>Harpellomycetes</taxon>
        <taxon>Harpellales</taxon>
        <taxon>Harpellaceae</taxon>
        <taxon>Furculomyces</taxon>
    </lineage>
</organism>
<comment type="caution">
    <text evidence="2">The sequence shown here is derived from an EMBL/GenBank/DDBJ whole genome shotgun (WGS) entry which is preliminary data.</text>
</comment>
<gene>
    <name evidence="2" type="ORF">BB559_005381</name>
</gene>
<evidence type="ECO:0000256" key="1">
    <source>
        <dbReference type="SAM" id="MobiDB-lite"/>
    </source>
</evidence>